<dbReference type="OrthoDB" id="5290752at2"/>
<dbReference type="SMART" id="SM00564">
    <property type="entry name" value="PQQ"/>
    <property type="match status" value="7"/>
</dbReference>
<evidence type="ECO:0000313" key="4">
    <source>
        <dbReference type="Proteomes" id="UP000242561"/>
    </source>
</evidence>
<dbReference type="STRING" id="1913578.LPB140_00610"/>
<dbReference type="Pfam" id="PF13360">
    <property type="entry name" value="PQQ_2"/>
    <property type="match status" value="1"/>
</dbReference>
<protein>
    <submittedName>
        <fullName evidence="3">Pyrrolo-quinoline quinone</fullName>
    </submittedName>
</protein>
<proteinExistence type="predicted"/>
<dbReference type="InterPro" id="IPR002372">
    <property type="entry name" value="PQQ_rpt_dom"/>
</dbReference>
<dbReference type="InterPro" id="IPR011047">
    <property type="entry name" value="Quinoprotein_ADH-like_sf"/>
</dbReference>
<dbReference type="InterPro" id="IPR018391">
    <property type="entry name" value="PQQ_b-propeller_rpt"/>
</dbReference>
<dbReference type="PROSITE" id="PS51257">
    <property type="entry name" value="PROKAR_LIPOPROTEIN"/>
    <property type="match status" value="1"/>
</dbReference>
<gene>
    <name evidence="3" type="ORF">LPB140_00610</name>
</gene>
<feature type="domain" description="Pyrrolo-quinoline quinone repeat" evidence="2">
    <location>
        <begin position="126"/>
        <end position="362"/>
    </location>
</feature>
<dbReference type="Proteomes" id="UP000242561">
    <property type="component" value="Chromosome"/>
</dbReference>
<dbReference type="Gene3D" id="2.130.10.10">
    <property type="entry name" value="YVTN repeat-like/Quinoprotein amine dehydrogenase"/>
    <property type="match status" value="1"/>
</dbReference>
<organism evidence="3 4">
    <name type="scientific">Sphingorhabdus lutea</name>
    <dbReference type="NCBI Taxonomy" id="1913578"/>
    <lineage>
        <taxon>Bacteria</taxon>
        <taxon>Pseudomonadati</taxon>
        <taxon>Pseudomonadota</taxon>
        <taxon>Alphaproteobacteria</taxon>
        <taxon>Sphingomonadales</taxon>
        <taxon>Sphingomonadaceae</taxon>
        <taxon>Sphingorhabdus</taxon>
    </lineage>
</organism>
<reference evidence="3 4" key="1">
    <citation type="submission" date="2016-11" db="EMBL/GenBank/DDBJ databases">
        <title>Sphingorhabdus sp. LPB0140, isolated from marine environment.</title>
        <authorList>
            <person name="Kim E."/>
            <person name="Yi H."/>
        </authorList>
    </citation>
    <scope>NUCLEOTIDE SEQUENCE [LARGE SCALE GENOMIC DNA]</scope>
    <source>
        <strain evidence="3 4">LPB0140</strain>
    </source>
</reference>
<keyword evidence="4" id="KW-1185">Reference proteome</keyword>
<evidence type="ECO:0000256" key="1">
    <source>
        <dbReference type="SAM" id="SignalP"/>
    </source>
</evidence>
<name>A0A1L3J909_9SPHN</name>
<feature type="signal peptide" evidence="1">
    <location>
        <begin position="1"/>
        <end position="25"/>
    </location>
</feature>
<dbReference type="EMBL" id="CP018154">
    <property type="protein sequence ID" value="APG61591.1"/>
    <property type="molecule type" value="Genomic_DNA"/>
</dbReference>
<dbReference type="InterPro" id="IPR015943">
    <property type="entry name" value="WD40/YVTN_repeat-like_dom_sf"/>
</dbReference>
<dbReference type="KEGG" id="sphl:LPB140_00610"/>
<dbReference type="PANTHER" id="PTHR34512:SF30">
    <property type="entry name" value="OUTER MEMBRANE PROTEIN ASSEMBLY FACTOR BAMB"/>
    <property type="match status" value="1"/>
</dbReference>
<feature type="chain" id="PRO_5012543769" evidence="1">
    <location>
        <begin position="26"/>
        <end position="443"/>
    </location>
</feature>
<sequence length="443" mass="46262">MTAKYKQLTAAVALSALLASCSAFGGKGEKKVTPTVGNRVTILSTQSDTDIDPSLSSISVILPAASVNAGWTQPGGNAAKAPGHVALPENLTRAWTASIAPASNRARYASTPVVSNNRLFVIDTNAMVQAFDAATGAKLWSTALETNKDGRDARFGGGVSVDGDIVYATNGVGDVAAIEAATGAIKWTKRPAGPLRGAPTISNGNAYVMTQDNQIYALRIGTGDIEWNEAGPIGLAGIFGVAAPAAGAGTVIAGYSTGELAAYRYENGRSLWNAALARTRMSTSVSSLTDIDADPVIDRGRIFALGQGGRMASHELDTGRRIWEINIAGISTPAVVGEWVFAMTDNAKLLCISRSTGKVRWISQLQKYRGDKAKKGPIIWRGPVLAGNRLISTNSEGQIWAVSTSDGTASMIGETKGSISVAPIVANNMLYILDDNGKITAYR</sequence>
<accession>A0A1L3J909</accession>
<dbReference type="PANTHER" id="PTHR34512">
    <property type="entry name" value="CELL SURFACE PROTEIN"/>
    <property type="match status" value="1"/>
</dbReference>
<dbReference type="RefSeq" id="WP_072558236.1">
    <property type="nucleotide sequence ID" value="NZ_CP018154.1"/>
</dbReference>
<evidence type="ECO:0000259" key="2">
    <source>
        <dbReference type="Pfam" id="PF13360"/>
    </source>
</evidence>
<dbReference type="SUPFAM" id="SSF50998">
    <property type="entry name" value="Quinoprotein alcohol dehydrogenase-like"/>
    <property type="match status" value="1"/>
</dbReference>
<dbReference type="AlphaFoldDB" id="A0A1L3J909"/>
<evidence type="ECO:0000313" key="3">
    <source>
        <dbReference type="EMBL" id="APG61591.1"/>
    </source>
</evidence>
<keyword evidence="1" id="KW-0732">Signal</keyword>